<feature type="compositionally biased region" description="Low complexity" evidence="1">
    <location>
        <begin position="61"/>
        <end position="72"/>
    </location>
</feature>
<reference evidence="2" key="1">
    <citation type="journal article" date="2014" name="Int. J. Syst. Evol. Microbiol.">
        <title>Complete genome sequence of Corynebacterium casei LMG S-19264T (=DSM 44701T), isolated from a smear-ripened cheese.</title>
        <authorList>
            <consortium name="US DOE Joint Genome Institute (JGI-PGF)"/>
            <person name="Walter F."/>
            <person name="Albersmeier A."/>
            <person name="Kalinowski J."/>
            <person name="Ruckert C."/>
        </authorList>
    </citation>
    <scope>NUCLEOTIDE SEQUENCE</scope>
    <source>
        <strain evidence="2">NBRC 112290</strain>
    </source>
</reference>
<evidence type="ECO:0000313" key="2">
    <source>
        <dbReference type="EMBL" id="GMA32510.1"/>
    </source>
</evidence>
<name>A0AA37XGX3_9MICO</name>
<feature type="region of interest" description="Disordered" evidence="1">
    <location>
        <begin position="1"/>
        <end position="27"/>
    </location>
</feature>
<feature type="region of interest" description="Disordered" evidence="1">
    <location>
        <begin position="56"/>
        <end position="82"/>
    </location>
</feature>
<accession>A0AA37XGX3</accession>
<keyword evidence="3" id="KW-1185">Reference proteome</keyword>
<dbReference type="AlphaFoldDB" id="A0AA37XGX3"/>
<feature type="region of interest" description="Disordered" evidence="1">
    <location>
        <begin position="133"/>
        <end position="170"/>
    </location>
</feature>
<proteinExistence type="predicted"/>
<dbReference type="RefSeq" id="WP_284251191.1">
    <property type="nucleotide sequence ID" value="NZ_BSUM01000001.1"/>
</dbReference>
<feature type="compositionally biased region" description="Basic and acidic residues" evidence="1">
    <location>
        <begin position="1"/>
        <end position="12"/>
    </location>
</feature>
<gene>
    <name evidence="2" type="ORF">GCM10025875_25020</name>
</gene>
<dbReference type="Proteomes" id="UP001157161">
    <property type="component" value="Unassembled WGS sequence"/>
</dbReference>
<dbReference type="EMBL" id="BSUM01000001">
    <property type="protein sequence ID" value="GMA32510.1"/>
    <property type="molecule type" value="Genomic_DNA"/>
</dbReference>
<organism evidence="2 3">
    <name type="scientific">Litorihabitans aurantiacus</name>
    <dbReference type="NCBI Taxonomy" id="1930061"/>
    <lineage>
        <taxon>Bacteria</taxon>
        <taxon>Bacillati</taxon>
        <taxon>Actinomycetota</taxon>
        <taxon>Actinomycetes</taxon>
        <taxon>Micrococcales</taxon>
        <taxon>Beutenbergiaceae</taxon>
        <taxon>Litorihabitans</taxon>
    </lineage>
</organism>
<evidence type="ECO:0000256" key="1">
    <source>
        <dbReference type="SAM" id="MobiDB-lite"/>
    </source>
</evidence>
<reference evidence="2" key="2">
    <citation type="submission" date="2023-02" db="EMBL/GenBank/DDBJ databases">
        <authorList>
            <person name="Sun Q."/>
            <person name="Mori K."/>
        </authorList>
    </citation>
    <scope>NUCLEOTIDE SEQUENCE</scope>
    <source>
        <strain evidence="2">NBRC 112290</strain>
    </source>
</reference>
<protein>
    <submittedName>
        <fullName evidence="2">Uncharacterized protein</fullName>
    </submittedName>
</protein>
<comment type="caution">
    <text evidence="2">The sequence shown here is derived from an EMBL/GenBank/DDBJ whole genome shotgun (WGS) entry which is preliminary data.</text>
</comment>
<sequence>MNDDDRTFAPRDDEGDGGPESTHAHGLEETVLARLRAADPAADVEPRADLAADVVRRASEAEGGATTGATGAEDGDGEPPAVVPLVSRRPRWFVPAAAAAAALVIGASGYALGADRGSDVSADSAGTTADEVAMAPASGPITLGSGESGANESGAMGSPEPATAGDASASRMSADSMIGWGGRTTFSASNLSTTERSAQAYGLDAATPSTPERMAQVAAAVGMTGAPEIVDGAWTLTEGTKQLSAYLDGSLNLSFYDEAAQPWCEGCEEPRPQDAPSGDAAIERLKEVLTALGEDTAAFEYSAPTYEGAVTATAQARRVVDGQTTDVAFTLDLAPAGVASVSGTLAGLVDLGTYTVVSEQEGFERLSDPRFGSYRTGWPRPIDGDMTTMQEWEPPTQAPAAPSPGTTVSWPVEDVEIVSARLGLAQQWQPDGEVLLVPSYEFTDADGGTWSVIAVADDQLDFTSTQP</sequence>
<evidence type="ECO:0000313" key="3">
    <source>
        <dbReference type="Proteomes" id="UP001157161"/>
    </source>
</evidence>
<feature type="compositionally biased region" description="Low complexity" evidence="1">
    <location>
        <begin position="144"/>
        <end position="170"/>
    </location>
</feature>